<evidence type="ECO:0000313" key="10">
    <source>
        <dbReference type="RefSeq" id="XP_013786463.2"/>
    </source>
</evidence>
<keyword evidence="4" id="KW-0483">Metalloprotease inhibitor</keyword>
<dbReference type="PANTHER" id="PTHR11844:SF25">
    <property type="entry name" value="NTR DOMAIN-CONTAINING PROTEIN"/>
    <property type="match status" value="1"/>
</dbReference>
<dbReference type="SUPFAM" id="SSF50242">
    <property type="entry name" value="TIMP-like"/>
    <property type="match status" value="1"/>
</dbReference>
<dbReference type="PROSITE" id="PS50189">
    <property type="entry name" value="NTR"/>
    <property type="match status" value="1"/>
</dbReference>
<evidence type="ECO:0000256" key="5">
    <source>
        <dbReference type="ARBA" id="ARBA00022690"/>
    </source>
</evidence>
<evidence type="ECO:0000256" key="4">
    <source>
        <dbReference type="ARBA" id="ARBA00022608"/>
    </source>
</evidence>
<keyword evidence="6" id="KW-1015">Disulfide bond</keyword>
<proteinExistence type="inferred from homology"/>
<evidence type="ECO:0000256" key="3">
    <source>
        <dbReference type="ARBA" id="ARBA00022525"/>
    </source>
</evidence>
<dbReference type="SMART" id="SM00206">
    <property type="entry name" value="NTR"/>
    <property type="match status" value="1"/>
</dbReference>
<organism evidence="9 10">
    <name type="scientific">Limulus polyphemus</name>
    <name type="common">Atlantic horseshoe crab</name>
    <dbReference type="NCBI Taxonomy" id="6850"/>
    <lineage>
        <taxon>Eukaryota</taxon>
        <taxon>Metazoa</taxon>
        <taxon>Ecdysozoa</taxon>
        <taxon>Arthropoda</taxon>
        <taxon>Chelicerata</taxon>
        <taxon>Merostomata</taxon>
        <taxon>Xiphosura</taxon>
        <taxon>Limulidae</taxon>
        <taxon>Limulus</taxon>
    </lineage>
</organism>
<dbReference type="Pfam" id="PF00965">
    <property type="entry name" value="TIMP"/>
    <property type="match status" value="1"/>
</dbReference>
<feature type="domain" description="NTR" evidence="8">
    <location>
        <begin position="42"/>
        <end position="159"/>
    </location>
</feature>
<dbReference type="Gene3D" id="3.90.370.10">
    <property type="entry name" value="Tissue inhibitor of metalloproteinase-1. Chain B, domain 1"/>
    <property type="match status" value="1"/>
</dbReference>
<evidence type="ECO:0000256" key="6">
    <source>
        <dbReference type="ARBA" id="ARBA00023157"/>
    </source>
</evidence>
<dbReference type="InterPro" id="IPR027465">
    <property type="entry name" value="TIMP_C"/>
</dbReference>
<dbReference type="InterPro" id="IPR001820">
    <property type="entry name" value="TIMP"/>
</dbReference>
<keyword evidence="5" id="KW-0646">Protease inhibitor</keyword>
<dbReference type="Proteomes" id="UP000694941">
    <property type="component" value="Unplaced"/>
</dbReference>
<dbReference type="PANTHER" id="PTHR11844">
    <property type="entry name" value="METALLOPROTEASE INHIBITOR"/>
    <property type="match status" value="1"/>
</dbReference>
<keyword evidence="9" id="KW-1185">Reference proteome</keyword>
<evidence type="ECO:0000259" key="8">
    <source>
        <dbReference type="PROSITE" id="PS50189"/>
    </source>
</evidence>
<dbReference type="Gene3D" id="2.40.50.120">
    <property type="match status" value="1"/>
</dbReference>
<gene>
    <name evidence="10" type="primary">LOC106470448</name>
</gene>
<evidence type="ECO:0000256" key="7">
    <source>
        <dbReference type="ARBA" id="ARBA00023215"/>
    </source>
</evidence>
<protein>
    <submittedName>
        <fullName evidence="10">Tissue inhibitor of metalloproteases-like</fullName>
    </submittedName>
</protein>
<comment type="similarity">
    <text evidence="2">Belongs to the protease inhibitor I35 (TIMP) family.</text>
</comment>
<name>A0ABM1BQ25_LIMPO</name>
<comment type="subcellular location">
    <subcellularLocation>
        <location evidence="1">Secreted</location>
    </subcellularLocation>
</comment>
<evidence type="ECO:0000256" key="2">
    <source>
        <dbReference type="ARBA" id="ARBA00011027"/>
    </source>
</evidence>
<dbReference type="InterPro" id="IPR001134">
    <property type="entry name" value="Netrin_domain"/>
</dbReference>
<keyword evidence="3" id="KW-0964">Secreted</keyword>
<accession>A0ABM1BQ25</accession>
<dbReference type="GeneID" id="106470448"/>
<dbReference type="RefSeq" id="XP_013786463.2">
    <property type="nucleotide sequence ID" value="XM_013931009.2"/>
</dbReference>
<keyword evidence="7" id="KW-0481">Metalloenzyme inhibitor</keyword>
<evidence type="ECO:0000313" key="9">
    <source>
        <dbReference type="Proteomes" id="UP000694941"/>
    </source>
</evidence>
<evidence type="ECO:0000256" key="1">
    <source>
        <dbReference type="ARBA" id="ARBA00004613"/>
    </source>
</evidence>
<reference evidence="10" key="1">
    <citation type="submission" date="2025-08" db="UniProtKB">
        <authorList>
            <consortium name="RefSeq"/>
        </authorList>
    </citation>
    <scope>IDENTIFICATION</scope>
    <source>
        <tissue evidence="10">Muscle</tissue>
    </source>
</reference>
<sequence>MSCVRVKLINKPGVTMVTSHLCFWFLVGVTSLLLARNVCDGCSCKMSHPQAHFCSADFVVLAKVKSLGKSHDSYKSYDIRLKKEFKMTKKARQALSHGLIWTATYDSLCGVSLNRTKYVITGGVNGEKPWLSSCNYFKEWSALSRKQRKAFRKLYQHGCGCRIISFSRHMFGQGLGPDGLHYCPWQTFREEMLDCQGLHSVCIRDPKNDSTCKWLPNRMYKRCMKRRQKWLEREKQREP</sequence>
<dbReference type="InterPro" id="IPR008993">
    <property type="entry name" value="TIMP-like_OB-fold"/>
</dbReference>